<feature type="domain" description="ABC transmembrane type-1" evidence="8">
    <location>
        <begin position="58"/>
        <end position="239"/>
    </location>
</feature>
<feature type="transmembrane region" description="Helical" evidence="7">
    <location>
        <begin position="220"/>
        <end position="241"/>
    </location>
</feature>
<dbReference type="PROSITE" id="PS50928">
    <property type="entry name" value="ABC_TM1"/>
    <property type="match status" value="1"/>
</dbReference>
<dbReference type="OrthoDB" id="9804353at2"/>
<evidence type="ECO:0000259" key="8">
    <source>
        <dbReference type="PROSITE" id="PS50928"/>
    </source>
</evidence>
<evidence type="ECO:0000313" key="9">
    <source>
        <dbReference type="EMBL" id="MCY9596756.1"/>
    </source>
</evidence>
<feature type="transmembrane region" description="Helical" evidence="7">
    <location>
        <begin position="62"/>
        <end position="86"/>
    </location>
</feature>
<dbReference type="EMBL" id="JAMDMJ010000015">
    <property type="protein sequence ID" value="MCY9596756.1"/>
    <property type="molecule type" value="Genomic_DNA"/>
</dbReference>
<organism evidence="10 11">
    <name type="scientific">Paenibacillus chitinolyticus</name>
    <dbReference type="NCBI Taxonomy" id="79263"/>
    <lineage>
        <taxon>Bacteria</taxon>
        <taxon>Bacillati</taxon>
        <taxon>Bacillota</taxon>
        <taxon>Bacilli</taxon>
        <taxon>Bacillales</taxon>
        <taxon>Paenibacillaceae</taxon>
        <taxon>Paenibacillus</taxon>
    </lineage>
</organism>
<keyword evidence="5 7" id="KW-1133">Transmembrane helix</keyword>
<evidence type="ECO:0000256" key="4">
    <source>
        <dbReference type="ARBA" id="ARBA00022692"/>
    </source>
</evidence>
<dbReference type="GO" id="GO:0005886">
    <property type="term" value="C:plasma membrane"/>
    <property type="evidence" value="ECO:0007669"/>
    <property type="project" value="UniProtKB-SubCell"/>
</dbReference>
<dbReference type="GO" id="GO:0055085">
    <property type="term" value="P:transmembrane transport"/>
    <property type="evidence" value="ECO:0007669"/>
    <property type="project" value="InterPro"/>
</dbReference>
<keyword evidence="6 7" id="KW-0472">Membrane</keyword>
<evidence type="ECO:0000256" key="5">
    <source>
        <dbReference type="ARBA" id="ARBA00022989"/>
    </source>
</evidence>
<sequence>MIRSLWKKGWPPLLTAILLLLLWQLGVTWAGTPAWRLPAPLQIVEEGIRQAPLLGKHVSFTVSITLLGFAIGSALGLLIACLLHVIPGMKAAFYPLLVLSQNVPTIALAPLLMIWFGFGLLPKLIVITLVCFFPVTVAALGGLSNPDPGMHRYLEMIGARRSQLFWKLELPYALPSVFSGLKISATYSVMGGVIAEWLGSDKGIGVFMLLAKSSFRTDRVFVAIFLIVVLSLLLFGAIVLLEKWTVRWKPDKH</sequence>
<evidence type="ECO:0000256" key="7">
    <source>
        <dbReference type="RuleBase" id="RU363032"/>
    </source>
</evidence>
<evidence type="ECO:0000256" key="3">
    <source>
        <dbReference type="ARBA" id="ARBA00022475"/>
    </source>
</evidence>
<evidence type="ECO:0000313" key="11">
    <source>
        <dbReference type="Proteomes" id="UP000288943"/>
    </source>
</evidence>
<keyword evidence="4 7" id="KW-0812">Transmembrane</keyword>
<comment type="similarity">
    <text evidence="7">Belongs to the binding-protein-dependent transport system permease family.</text>
</comment>
<dbReference type="Pfam" id="PF00528">
    <property type="entry name" value="BPD_transp_1"/>
    <property type="match status" value="1"/>
</dbReference>
<reference evidence="10 11" key="1">
    <citation type="submission" date="2018-01" db="EMBL/GenBank/DDBJ databases">
        <title>The whole genome sequencing and assembly of Paenibacillus chitinolyticus KCCM 41400 strain.</title>
        <authorList>
            <person name="Kim J.-Y."/>
            <person name="Park M.-K."/>
            <person name="Lee Y.-J."/>
            <person name="Yi H."/>
            <person name="Bahn Y.-S."/>
            <person name="Kim J.F."/>
            <person name="Lee D.-W."/>
        </authorList>
    </citation>
    <scope>NUCLEOTIDE SEQUENCE [LARGE SCALE GENOMIC DNA]</scope>
    <source>
        <strain evidence="10 11">KCCM 41400</strain>
    </source>
</reference>
<dbReference type="KEGG" id="pchi:PC41400_20580"/>
<dbReference type="Proteomes" id="UP000288943">
    <property type="component" value="Chromosome"/>
</dbReference>
<dbReference type="PANTHER" id="PTHR30151:SF20">
    <property type="entry name" value="ABC TRANSPORTER PERMEASE PROTEIN HI_0355-RELATED"/>
    <property type="match status" value="1"/>
</dbReference>
<feature type="transmembrane region" description="Helical" evidence="7">
    <location>
        <begin position="124"/>
        <end position="143"/>
    </location>
</feature>
<evidence type="ECO:0000256" key="2">
    <source>
        <dbReference type="ARBA" id="ARBA00022448"/>
    </source>
</evidence>
<dbReference type="Gene3D" id="1.10.3720.10">
    <property type="entry name" value="MetI-like"/>
    <property type="match status" value="1"/>
</dbReference>
<dbReference type="PANTHER" id="PTHR30151">
    <property type="entry name" value="ALKANE SULFONATE ABC TRANSPORTER-RELATED, MEMBRANE SUBUNIT"/>
    <property type="match status" value="1"/>
</dbReference>
<dbReference type="RefSeq" id="WP_009672896.1">
    <property type="nucleotide sequence ID" value="NZ_BQWH01000002.1"/>
</dbReference>
<reference evidence="9 12" key="2">
    <citation type="submission" date="2022-05" db="EMBL/GenBank/DDBJ databases">
        <title>Genome Sequencing of Bee-Associated Microbes.</title>
        <authorList>
            <person name="Dunlap C."/>
        </authorList>
    </citation>
    <scope>NUCLEOTIDE SEQUENCE [LARGE SCALE GENOMIC DNA]</scope>
    <source>
        <strain evidence="9 12">NRRL B-23120</strain>
    </source>
</reference>
<keyword evidence="3" id="KW-1003">Cell membrane</keyword>
<dbReference type="SUPFAM" id="SSF161098">
    <property type="entry name" value="MetI-like"/>
    <property type="match status" value="1"/>
</dbReference>
<name>A0A410X021_9BACL</name>
<keyword evidence="2 7" id="KW-0813">Transport</keyword>
<evidence type="ECO:0000313" key="10">
    <source>
        <dbReference type="EMBL" id="QAV19923.1"/>
    </source>
</evidence>
<accession>A0A410X021</accession>
<dbReference type="EMBL" id="CP026520">
    <property type="protein sequence ID" value="QAV19923.1"/>
    <property type="molecule type" value="Genomic_DNA"/>
</dbReference>
<dbReference type="InterPro" id="IPR000515">
    <property type="entry name" value="MetI-like"/>
</dbReference>
<keyword evidence="12" id="KW-1185">Reference proteome</keyword>
<dbReference type="GeneID" id="95377192"/>
<dbReference type="Proteomes" id="UP001527202">
    <property type="component" value="Unassembled WGS sequence"/>
</dbReference>
<evidence type="ECO:0000256" key="1">
    <source>
        <dbReference type="ARBA" id="ARBA00004651"/>
    </source>
</evidence>
<dbReference type="CDD" id="cd06261">
    <property type="entry name" value="TM_PBP2"/>
    <property type="match status" value="1"/>
</dbReference>
<evidence type="ECO:0000313" key="12">
    <source>
        <dbReference type="Proteomes" id="UP001527202"/>
    </source>
</evidence>
<evidence type="ECO:0000256" key="6">
    <source>
        <dbReference type="ARBA" id="ARBA00023136"/>
    </source>
</evidence>
<gene>
    <name evidence="9" type="ORF">M5X16_13325</name>
    <name evidence="10" type="ORF">PC41400_20580</name>
</gene>
<dbReference type="AlphaFoldDB" id="A0A410X021"/>
<protein>
    <submittedName>
        <fullName evidence="10">ABC transporter permease</fullName>
    </submittedName>
</protein>
<comment type="subcellular location">
    <subcellularLocation>
        <location evidence="1 7">Cell membrane</location>
        <topology evidence="1 7">Multi-pass membrane protein</topology>
    </subcellularLocation>
</comment>
<feature type="transmembrane region" description="Helical" evidence="7">
    <location>
        <begin position="93"/>
        <end position="118"/>
    </location>
</feature>
<proteinExistence type="inferred from homology"/>
<dbReference type="InterPro" id="IPR035906">
    <property type="entry name" value="MetI-like_sf"/>
</dbReference>